<evidence type="ECO:0000256" key="2">
    <source>
        <dbReference type="ARBA" id="ARBA00009592"/>
    </source>
</evidence>
<dbReference type="PANTHER" id="PTHR27008">
    <property type="entry name" value="OS04G0122200 PROTEIN"/>
    <property type="match status" value="1"/>
</dbReference>
<feature type="transmembrane region" description="Helical" evidence="9">
    <location>
        <begin position="62"/>
        <end position="88"/>
    </location>
</feature>
<evidence type="ECO:0000256" key="9">
    <source>
        <dbReference type="SAM" id="Phobius"/>
    </source>
</evidence>
<name>A0ABD1VN19_9LAMI</name>
<dbReference type="FunFam" id="3.80.10.10:FF:000111">
    <property type="entry name" value="LRR receptor-like serine/threonine-protein kinase ERECTA"/>
    <property type="match status" value="1"/>
</dbReference>
<comment type="caution">
    <text evidence="10">The sequence shown here is derived from an EMBL/GenBank/DDBJ whole genome shotgun (WGS) entry which is preliminary data.</text>
</comment>
<keyword evidence="11" id="KW-1185">Reference proteome</keyword>
<dbReference type="InterPro" id="IPR032675">
    <property type="entry name" value="LRR_dom_sf"/>
</dbReference>
<evidence type="ECO:0000256" key="7">
    <source>
        <dbReference type="ARBA" id="ARBA00023136"/>
    </source>
</evidence>
<evidence type="ECO:0000313" key="11">
    <source>
        <dbReference type="Proteomes" id="UP001604277"/>
    </source>
</evidence>
<dbReference type="InterPro" id="IPR051809">
    <property type="entry name" value="Plant_receptor-like_S/T_kinase"/>
</dbReference>
<dbReference type="Pfam" id="PF00560">
    <property type="entry name" value="LRR_1"/>
    <property type="match status" value="1"/>
</dbReference>
<dbReference type="EMBL" id="JBFOLJ010000005">
    <property type="protein sequence ID" value="KAL2538744.1"/>
    <property type="molecule type" value="Genomic_DNA"/>
</dbReference>
<evidence type="ECO:0000256" key="6">
    <source>
        <dbReference type="ARBA" id="ARBA00022989"/>
    </source>
</evidence>
<keyword evidence="4 9" id="KW-0812">Transmembrane</keyword>
<evidence type="ECO:0000256" key="1">
    <source>
        <dbReference type="ARBA" id="ARBA00004167"/>
    </source>
</evidence>
<evidence type="ECO:0000256" key="3">
    <source>
        <dbReference type="ARBA" id="ARBA00022614"/>
    </source>
</evidence>
<dbReference type="PANTHER" id="PTHR27008:SF585">
    <property type="entry name" value="PROTEIN KINASE DOMAIN-CONTAINING PROTEIN"/>
    <property type="match status" value="1"/>
</dbReference>
<comment type="similarity">
    <text evidence="2">Belongs to the RLP family.</text>
</comment>
<keyword evidence="3" id="KW-0433">Leucine-rich repeat</keyword>
<dbReference type="PRINTS" id="PR00019">
    <property type="entry name" value="LEURICHRPT"/>
</dbReference>
<keyword evidence="6 9" id="KW-1133">Transmembrane helix</keyword>
<evidence type="ECO:0000256" key="8">
    <source>
        <dbReference type="ARBA" id="ARBA00023180"/>
    </source>
</evidence>
<protein>
    <submittedName>
        <fullName evidence="10">LRR receptor-like serine/threonine-protein kinase</fullName>
    </submittedName>
</protein>
<dbReference type="GO" id="GO:0016020">
    <property type="term" value="C:membrane"/>
    <property type="evidence" value="ECO:0007669"/>
    <property type="project" value="UniProtKB-SubCell"/>
</dbReference>
<keyword evidence="8" id="KW-0325">Glycoprotein</keyword>
<dbReference type="SUPFAM" id="SSF52058">
    <property type="entry name" value="L domain-like"/>
    <property type="match status" value="1"/>
</dbReference>
<keyword evidence="5" id="KW-0677">Repeat</keyword>
<gene>
    <name evidence="10" type="ORF">Fot_20135</name>
</gene>
<dbReference type="Proteomes" id="UP001604277">
    <property type="component" value="Unassembled WGS sequence"/>
</dbReference>
<evidence type="ECO:0000256" key="4">
    <source>
        <dbReference type="ARBA" id="ARBA00022692"/>
    </source>
</evidence>
<reference evidence="11" key="1">
    <citation type="submission" date="2024-07" db="EMBL/GenBank/DDBJ databases">
        <title>Two chromosome-level genome assemblies of Korean endemic species Abeliophyllum distichum and Forsythia ovata (Oleaceae).</title>
        <authorList>
            <person name="Jang H."/>
        </authorList>
    </citation>
    <scope>NUCLEOTIDE SEQUENCE [LARGE SCALE GENOMIC DNA]</scope>
</reference>
<keyword evidence="7 9" id="KW-0472">Membrane</keyword>
<comment type="subcellular location">
    <subcellularLocation>
        <location evidence="1">Membrane</location>
        <topology evidence="1">Single-pass membrane protein</topology>
    </subcellularLocation>
</comment>
<evidence type="ECO:0000313" key="10">
    <source>
        <dbReference type="EMBL" id="KAL2538744.1"/>
    </source>
</evidence>
<dbReference type="InterPro" id="IPR001611">
    <property type="entry name" value="Leu-rich_rpt"/>
</dbReference>
<dbReference type="Gene3D" id="3.80.10.10">
    <property type="entry name" value="Ribonuclease Inhibitor"/>
    <property type="match status" value="1"/>
</dbReference>
<proteinExistence type="inferred from homology"/>
<organism evidence="10 11">
    <name type="scientific">Forsythia ovata</name>
    <dbReference type="NCBI Taxonomy" id="205694"/>
    <lineage>
        <taxon>Eukaryota</taxon>
        <taxon>Viridiplantae</taxon>
        <taxon>Streptophyta</taxon>
        <taxon>Embryophyta</taxon>
        <taxon>Tracheophyta</taxon>
        <taxon>Spermatophyta</taxon>
        <taxon>Magnoliopsida</taxon>
        <taxon>eudicotyledons</taxon>
        <taxon>Gunneridae</taxon>
        <taxon>Pentapetalae</taxon>
        <taxon>asterids</taxon>
        <taxon>lamiids</taxon>
        <taxon>Lamiales</taxon>
        <taxon>Oleaceae</taxon>
        <taxon>Forsythieae</taxon>
        <taxon>Forsythia</taxon>
    </lineage>
</organism>
<sequence length="225" mass="25255">MNAVNDYKTSINRTDYSKEANFELSLKRFRGFQDTAMPYNVISNQLFHVTYRKQGSLDNLPLIVVLPLAGIIHLQVFSAIIMLCYGLFIEPMTSVSYLNRLRGSLPSEIKNLEVVNQLDLSQNQFSGDIPSSTGSMQSLVSLFFAHNKFQGSIPESLGNIRSLESLDLSYNNVSGLIPKSLETLNYLQYFDVSHNRLEGEIPVGGRFANFTAQSFLQNYALCSET</sequence>
<accession>A0ABD1VN19</accession>
<evidence type="ECO:0000256" key="5">
    <source>
        <dbReference type="ARBA" id="ARBA00022737"/>
    </source>
</evidence>
<dbReference type="AlphaFoldDB" id="A0ABD1VN19"/>
<dbReference type="Pfam" id="PF13855">
    <property type="entry name" value="LRR_8"/>
    <property type="match status" value="1"/>
</dbReference>